<reference evidence="2 4" key="1">
    <citation type="journal article" date="2014" name="PLoS Genet.">
        <title>Phylogenetically driven sequencing of extremely halophilic archaea reveals strategies for static and dynamic osmo-response.</title>
        <authorList>
            <person name="Becker E.A."/>
            <person name="Seitzer P.M."/>
            <person name="Tritt A."/>
            <person name="Larsen D."/>
            <person name="Krusor M."/>
            <person name="Yao A.I."/>
            <person name="Wu D."/>
            <person name="Madern D."/>
            <person name="Eisen J.A."/>
            <person name="Darling A.E."/>
            <person name="Facciotti M.T."/>
        </authorList>
    </citation>
    <scope>NUCLEOTIDE SEQUENCE [LARGE SCALE GENOMIC DNA]</scope>
    <source>
        <strain evidence="2 4">SP2</strain>
    </source>
</reference>
<evidence type="ECO:0000313" key="4">
    <source>
        <dbReference type="Proteomes" id="UP000011613"/>
    </source>
</evidence>
<dbReference type="Proteomes" id="UP000234484">
    <property type="component" value="Unassembled WGS sequence"/>
</dbReference>
<accession>L9XPE0</accession>
<protein>
    <submittedName>
        <fullName evidence="2">Uncharacterized protein</fullName>
    </submittedName>
</protein>
<evidence type="ECO:0000313" key="3">
    <source>
        <dbReference type="EMBL" id="PLK21994.1"/>
    </source>
</evidence>
<reference evidence="3 5" key="2">
    <citation type="submission" date="2017-12" db="EMBL/GenBank/DDBJ databases">
        <title>The characterization of oligonucleotides binding to NgAgo.</title>
        <authorList>
            <person name="Jiang L."/>
            <person name="He B."/>
            <person name="Kang J."/>
            <person name="Yu M."/>
            <person name="Li N."/>
            <person name="Fang Y."/>
            <person name="Tang Z."/>
            <person name="Wu P."/>
            <person name="Yao P."/>
            <person name="Huang J."/>
        </authorList>
    </citation>
    <scope>NUCLEOTIDE SEQUENCE [LARGE SCALE GENOMIC DNA]</scope>
    <source>
        <strain evidence="3 5">SP2</strain>
        <tissue evidence="3">Freeze-dried powder thallus</tissue>
    </source>
</reference>
<dbReference type="RefSeq" id="WP_005580877.1">
    <property type="nucleotide sequence ID" value="NZ_PKKI01000002.1"/>
</dbReference>
<dbReference type="AlphaFoldDB" id="L9XPE0"/>
<dbReference type="EMBL" id="PKKI01000002">
    <property type="protein sequence ID" value="PLK21994.1"/>
    <property type="molecule type" value="Genomic_DNA"/>
</dbReference>
<gene>
    <name evidence="2" type="ORF">C490_15529</name>
    <name evidence="3" type="ORF">CYV19_00950</name>
</gene>
<evidence type="ECO:0000313" key="2">
    <source>
        <dbReference type="EMBL" id="ELY63674.1"/>
    </source>
</evidence>
<evidence type="ECO:0000256" key="1">
    <source>
        <dbReference type="SAM" id="MobiDB-lite"/>
    </source>
</evidence>
<name>L9XPE0_NATGS</name>
<dbReference type="EMBL" id="AOIC01000112">
    <property type="protein sequence ID" value="ELY63674.1"/>
    <property type="molecule type" value="Genomic_DNA"/>
</dbReference>
<evidence type="ECO:0000313" key="5">
    <source>
        <dbReference type="Proteomes" id="UP000234484"/>
    </source>
</evidence>
<feature type="region of interest" description="Disordered" evidence="1">
    <location>
        <begin position="1"/>
        <end position="24"/>
    </location>
</feature>
<comment type="caution">
    <text evidence="2">The sequence shown here is derived from an EMBL/GenBank/DDBJ whole genome shotgun (WGS) entry which is preliminary data.</text>
</comment>
<organism evidence="2 4">
    <name type="scientific">Natronobacterium gregoryi (strain ATCC 43098 / DSM 3393 / CCM 3738 / CIP 104747 / IAM 13177 / JCM 8860 / NBRC 102187 / NCIMB 2189 / SP2)</name>
    <dbReference type="NCBI Taxonomy" id="797304"/>
    <lineage>
        <taxon>Archaea</taxon>
        <taxon>Methanobacteriati</taxon>
        <taxon>Methanobacteriota</taxon>
        <taxon>Stenosarchaea group</taxon>
        <taxon>Halobacteria</taxon>
        <taxon>Halobacteriales</taxon>
        <taxon>Natrialbaceae</taxon>
        <taxon>Natronobacterium</taxon>
    </lineage>
</organism>
<feature type="compositionally biased region" description="Basic residues" evidence="1">
    <location>
        <begin position="1"/>
        <end position="12"/>
    </location>
</feature>
<proteinExistence type="predicted"/>
<dbReference type="Proteomes" id="UP000011613">
    <property type="component" value="Unassembled WGS sequence"/>
</dbReference>
<sequence>MYQSRPSRKRPGRSLSPTEHSLRRRLDTLEREQQLLRNTLSGVAQEQGVSVAGECGKCNRSYLLISQGRMHCPTCGYGRSI</sequence>